<dbReference type="RefSeq" id="WP_087036067.1">
    <property type="nucleotide sequence ID" value="NZ_CP021377.1"/>
</dbReference>
<name>A0A1Y0D4S8_9GAMM</name>
<evidence type="ECO:0000313" key="2">
    <source>
        <dbReference type="Proteomes" id="UP000243937"/>
    </source>
</evidence>
<accession>A0A1Y0D4S8</accession>
<dbReference type="AlphaFoldDB" id="A0A1Y0D4S8"/>
<proteinExistence type="predicted"/>
<dbReference type="Proteomes" id="UP000243937">
    <property type="component" value="Chromosome"/>
</dbReference>
<dbReference type="InterPro" id="IPR022080">
    <property type="entry name" value="DUF3630"/>
</dbReference>
<reference evidence="1 2" key="1">
    <citation type="journal article" date="2014" name="Int. J. Syst. Evol. Microbiol.">
        <title>Oceanisphaera profunda sp. nov., a marine bacterium isolated from deep-sea sediment, and emended description of the genus Oceanisphaera.</title>
        <authorList>
            <person name="Xu Z."/>
            <person name="Zhang X.Y."/>
            <person name="Su H.N."/>
            <person name="Yu Z.C."/>
            <person name="Liu C."/>
            <person name="Li H."/>
            <person name="Chen X.L."/>
            <person name="Song X.Y."/>
            <person name="Xie B.B."/>
            <person name="Qin Q.L."/>
            <person name="Zhou B.C."/>
            <person name="Shi M."/>
            <person name="Huang Y."/>
            <person name="Zhang Y.Z."/>
        </authorList>
    </citation>
    <scope>NUCLEOTIDE SEQUENCE [LARGE SCALE GENOMIC DNA]</scope>
    <source>
        <strain evidence="1 2">SM1222</strain>
    </source>
</reference>
<protein>
    <recommendedName>
        <fullName evidence="3">DUF3630 domain-containing protein</fullName>
    </recommendedName>
</protein>
<sequence length="90" mass="10317">MSMLNTAQPLSFERFPAWAEHLIAALDLELIEREQGADYQQWLLGFEGSRVLLCFEHYGNCAWLQPFSAADQEVAAWLTEQWNRPSAVVC</sequence>
<evidence type="ECO:0008006" key="3">
    <source>
        <dbReference type="Google" id="ProtNLM"/>
    </source>
</evidence>
<gene>
    <name evidence="1" type="ORF">CBP31_07775</name>
</gene>
<dbReference type="EMBL" id="CP021377">
    <property type="protein sequence ID" value="ART82530.1"/>
    <property type="molecule type" value="Genomic_DNA"/>
</dbReference>
<evidence type="ECO:0000313" key="1">
    <source>
        <dbReference type="EMBL" id="ART82530.1"/>
    </source>
</evidence>
<dbReference type="Pfam" id="PF12305">
    <property type="entry name" value="DUF3630"/>
    <property type="match status" value="1"/>
</dbReference>
<dbReference type="OrthoDB" id="6389032at2"/>
<dbReference type="KEGG" id="opf:CBP31_07775"/>
<keyword evidence="2" id="KW-1185">Reference proteome</keyword>
<organism evidence="1 2">
    <name type="scientific">Oceanisphaera profunda</name>
    <dbReference type="NCBI Taxonomy" id="1416627"/>
    <lineage>
        <taxon>Bacteria</taxon>
        <taxon>Pseudomonadati</taxon>
        <taxon>Pseudomonadota</taxon>
        <taxon>Gammaproteobacteria</taxon>
        <taxon>Aeromonadales</taxon>
        <taxon>Aeromonadaceae</taxon>
        <taxon>Oceanisphaera</taxon>
    </lineage>
</organism>